<evidence type="ECO:0000256" key="1">
    <source>
        <dbReference type="SAM" id="MobiDB-lite"/>
    </source>
</evidence>
<dbReference type="InterPro" id="IPR004714">
    <property type="entry name" value="Cyt_oxidase_maturation_cbb3"/>
</dbReference>
<dbReference type="Proteomes" id="UP001156682">
    <property type="component" value="Unassembled WGS sequence"/>
</dbReference>
<reference evidence="3" key="1">
    <citation type="journal article" date="2019" name="Int. J. Syst. Evol. Microbiol.">
        <title>The Global Catalogue of Microorganisms (GCM) 10K type strain sequencing project: providing services to taxonomists for standard genome sequencing and annotation.</title>
        <authorList>
            <consortium name="The Broad Institute Genomics Platform"/>
            <consortium name="The Broad Institute Genome Sequencing Center for Infectious Disease"/>
            <person name="Wu L."/>
            <person name="Ma J."/>
        </authorList>
    </citation>
    <scope>NUCLEOTIDE SEQUENCE [LARGE SCALE GENOMIC DNA]</scope>
    <source>
        <strain evidence="3">NBRC 100033</strain>
    </source>
</reference>
<proteinExistence type="predicted"/>
<evidence type="ECO:0008006" key="4">
    <source>
        <dbReference type="Google" id="ProtNLM"/>
    </source>
</evidence>
<name>A0ABQ5ZU97_9GAMM</name>
<dbReference type="PANTHER" id="PTHR41532:SF1">
    <property type="entry name" value="FIXS PROTEIN"/>
    <property type="match status" value="1"/>
</dbReference>
<evidence type="ECO:0000313" key="2">
    <source>
        <dbReference type="EMBL" id="GLR62987.1"/>
    </source>
</evidence>
<keyword evidence="3" id="KW-1185">Reference proteome</keyword>
<dbReference type="PANTHER" id="PTHR41532">
    <property type="entry name" value="FIXS PROTEIN"/>
    <property type="match status" value="1"/>
</dbReference>
<evidence type="ECO:0000313" key="3">
    <source>
        <dbReference type="Proteomes" id="UP001156682"/>
    </source>
</evidence>
<dbReference type="RefSeq" id="WP_027850597.1">
    <property type="nucleotide sequence ID" value="NZ_BSOR01000008.1"/>
</dbReference>
<organism evidence="2 3">
    <name type="scientific">Marinospirillum insulare</name>
    <dbReference type="NCBI Taxonomy" id="217169"/>
    <lineage>
        <taxon>Bacteria</taxon>
        <taxon>Pseudomonadati</taxon>
        <taxon>Pseudomonadota</taxon>
        <taxon>Gammaproteobacteria</taxon>
        <taxon>Oceanospirillales</taxon>
        <taxon>Oceanospirillaceae</taxon>
        <taxon>Marinospirillum</taxon>
    </lineage>
</organism>
<dbReference type="Pfam" id="PF03597">
    <property type="entry name" value="FixS"/>
    <property type="match status" value="1"/>
</dbReference>
<accession>A0ABQ5ZU97</accession>
<feature type="region of interest" description="Disordered" evidence="1">
    <location>
        <begin position="49"/>
        <end position="79"/>
    </location>
</feature>
<protein>
    <recommendedName>
        <fullName evidence="4">Cytochrome oxidase maturation protein, cbb3-type</fullName>
    </recommendedName>
</protein>
<gene>
    <name evidence="2" type="ORF">GCM10007878_04220</name>
</gene>
<comment type="caution">
    <text evidence="2">The sequence shown here is derived from an EMBL/GenBank/DDBJ whole genome shotgun (WGS) entry which is preliminary data.</text>
</comment>
<dbReference type="EMBL" id="BSOR01000008">
    <property type="protein sequence ID" value="GLR62987.1"/>
    <property type="molecule type" value="Genomic_DNA"/>
</dbReference>
<dbReference type="NCBIfam" id="TIGR00847">
    <property type="entry name" value="ccoS"/>
    <property type="match status" value="1"/>
</dbReference>
<sequence>MNILFLLIPLSLVLLSLAIWAFFWAVKNNQFEDLEGPAYSILFDDDEPKANKAEKTTNQESEIKESETKETPTKEPSEK</sequence>